<feature type="binding site" evidence="2">
    <location>
        <begin position="83"/>
        <end position="84"/>
    </location>
    <ligand>
        <name>CoA</name>
        <dbReference type="ChEBI" id="CHEBI:57287"/>
    </ligand>
</feature>
<feature type="binding site" evidence="2">
    <location>
        <position position="153"/>
    </location>
    <ligand>
        <name>CoA</name>
        <dbReference type="ChEBI" id="CHEBI:57287"/>
    </ligand>
</feature>
<feature type="binding site" evidence="2">
    <location>
        <position position="105"/>
    </location>
    <ligand>
        <name>CoA</name>
        <dbReference type="ChEBI" id="CHEBI:57287"/>
    </ligand>
</feature>
<dbReference type="InterPro" id="IPR041354">
    <property type="entry name" value="4PPT_N"/>
</dbReference>
<dbReference type="Pfam" id="PF17837">
    <property type="entry name" value="4PPT_N"/>
    <property type="match status" value="1"/>
</dbReference>
<evidence type="ECO:0000313" key="7">
    <source>
        <dbReference type="Proteomes" id="UP000630936"/>
    </source>
</evidence>
<evidence type="ECO:0000256" key="3">
    <source>
        <dbReference type="PIRSR" id="PIRSR603542-2"/>
    </source>
</evidence>
<dbReference type="InterPro" id="IPR037143">
    <property type="entry name" value="4-PPantetheinyl_Trfase_dom_sf"/>
</dbReference>
<dbReference type="SUPFAM" id="SSF56214">
    <property type="entry name" value="4'-phosphopantetheinyl transferase"/>
    <property type="match status" value="1"/>
</dbReference>
<name>A0A918V2W6_9ACTN</name>
<protein>
    <submittedName>
        <fullName evidence="6">4'-phosphopantetheinyl transferase</fullName>
    </submittedName>
</protein>
<dbReference type="EMBL" id="BMWG01000043">
    <property type="protein sequence ID" value="GGZ64356.1"/>
    <property type="molecule type" value="Genomic_DNA"/>
</dbReference>
<feature type="binding site" evidence="3">
    <location>
        <position position="106"/>
    </location>
    <ligand>
        <name>Mg(2+)</name>
        <dbReference type="ChEBI" id="CHEBI:18420"/>
    </ligand>
</feature>
<comment type="cofactor">
    <cofactor evidence="3">
        <name>Mg(2+)</name>
        <dbReference type="ChEBI" id="CHEBI:18420"/>
    </cofactor>
</comment>
<dbReference type="GO" id="GO:0005886">
    <property type="term" value="C:plasma membrane"/>
    <property type="evidence" value="ECO:0007669"/>
    <property type="project" value="TreeGrafter"/>
</dbReference>
<reference evidence="6" key="1">
    <citation type="journal article" date="2014" name="Int. J. Syst. Evol. Microbiol.">
        <title>Complete genome sequence of Corynebacterium casei LMG S-19264T (=DSM 44701T), isolated from a smear-ripened cheese.</title>
        <authorList>
            <consortium name="US DOE Joint Genome Institute (JGI-PGF)"/>
            <person name="Walter F."/>
            <person name="Albersmeier A."/>
            <person name="Kalinowski J."/>
            <person name="Ruckert C."/>
        </authorList>
    </citation>
    <scope>NUCLEOTIDE SEQUENCE</scope>
    <source>
        <strain evidence="6">JCM 4988</strain>
    </source>
</reference>
<comment type="caution">
    <text evidence="6">The sequence shown here is derived from an EMBL/GenBank/DDBJ whole genome shotgun (WGS) entry which is preliminary data.</text>
</comment>
<dbReference type="GO" id="GO:0008897">
    <property type="term" value="F:holo-[acyl-carrier-protein] synthase activity"/>
    <property type="evidence" value="ECO:0007669"/>
    <property type="project" value="InterPro"/>
</dbReference>
<feature type="binding site" evidence="2">
    <location>
        <position position="163"/>
    </location>
    <ligand>
        <name>CoA</name>
        <dbReference type="ChEBI" id="CHEBI:57287"/>
    </ligand>
</feature>
<evidence type="ECO:0000256" key="1">
    <source>
        <dbReference type="ARBA" id="ARBA00022679"/>
    </source>
</evidence>
<keyword evidence="1 6" id="KW-0808">Transferase</keyword>
<keyword evidence="7" id="KW-1185">Reference proteome</keyword>
<evidence type="ECO:0000259" key="5">
    <source>
        <dbReference type="Pfam" id="PF17837"/>
    </source>
</evidence>
<feature type="domain" description="4'-phosphopantetheinyl transferase N-terminal" evidence="5">
    <location>
        <begin position="27"/>
        <end position="94"/>
    </location>
</feature>
<dbReference type="InterPro" id="IPR003542">
    <property type="entry name" value="Enbac_synth_compD-like"/>
</dbReference>
<evidence type="ECO:0000313" key="6">
    <source>
        <dbReference type="EMBL" id="GGZ64356.1"/>
    </source>
</evidence>
<feature type="binding site" evidence="2">
    <location>
        <position position="149"/>
    </location>
    <ligand>
        <name>CoA</name>
        <dbReference type="ChEBI" id="CHEBI:57287"/>
    </ligand>
</feature>
<feature type="binding site" evidence="3">
    <location>
        <position position="107"/>
    </location>
    <ligand>
        <name>Mg(2+)</name>
        <dbReference type="ChEBI" id="CHEBI:18420"/>
    </ligand>
</feature>
<dbReference type="GO" id="GO:0009239">
    <property type="term" value="P:enterobactin biosynthetic process"/>
    <property type="evidence" value="ECO:0007669"/>
    <property type="project" value="InterPro"/>
</dbReference>
<dbReference type="PANTHER" id="PTHR38096">
    <property type="entry name" value="ENTEROBACTIN SYNTHASE COMPONENT D"/>
    <property type="match status" value="1"/>
</dbReference>
<gene>
    <name evidence="6" type="ORF">GCM10010387_66980</name>
</gene>
<keyword evidence="3" id="KW-0460">Magnesium</keyword>
<proteinExistence type="predicted"/>
<dbReference type="InterPro" id="IPR008278">
    <property type="entry name" value="4-PPantetheinyl_Trfase_dom"/>
</dbReference>
<feature type="domain" description="4'-phosphopantetheinyl transferase" evidence="4">
    <location>
        <begin position="102"/>
        <end position="175"/>
    </location>
</feature>
<feature type="binding site" evidence="3">
    <location>
        <position position="105"/>
    </location>
    <ligand>
        <name>Mg(2+)</name>
        <dbReference type="ChEBI" id="CHEBI:18420"/>
    </ligand>
</feature>
<dbReference type="PANTHER" id="PTHR38096:SF1">
    <property type="entry name" value="ENTEROBACTIN SYNTHASE COMPONENT D"/>
    <property type="match status" value="1"/>
</dbReference>
<organism evidence="6 7">
    <name type="scientific">Streptomyces inusitatus</name>
    <dbReference type="NCBI Taxonomy" id="68221"/>
    <lineage>
        <taxon>Bacteria</taxon>
        <taxon>Bacillati</taxon>
        <taxon>Actinomycetota</taxon>
        <taxon>Actinomycetes</taxon>
        <taxon>Kitasatosporales</taxon>
        <taxon>Streptomycetaceae</taxon>
        <taxon>Streptomyces</taxon>
    </lineage>
</organism>
<dbReference type="Pfam" id="PF01648">
    <property type="entry name" value="ACPS"/>
    <property type="match status" value="1"/>
</dbReference>
<accession>A0A918V2W6</accession>
<feature type="binding site" evidence="2">
    <location>
        <position position="47"/>
    </location>
    <ligand>
        <name>CoA</name>
        <dbReference type="ChEBI" id="CHEBI:57287"/>
    </ligand>
</feature>
<evidence type="ECO:0000256" key="2">
    <source>
        <dbReference type="PIRSR" id="PIRSR603542-1"/>
    </source>
</evidence>
<sequence length="231" mass="24670">MIEVLLPEGAVASEAFGPDGSGTLYPEEAALIARAVEIRREEFTTVRACARRAMAALGLPPVPVLPGTRNAPQWPAGVVGSMTHCAGYRAAVLARDSDLAMIGIDAEPDRPLPEGVLESIALPSELAWARSGAGVSRVCRDRLLFSAKEAVYKTWYPLLGTELDFGEARLSFLEESLGKNDAGGFSHGSFTARILRPERGPDGRMVDEFAGRWLSDRGIIVTVITLPPIGA</sequence>
<evidence type="ECO:0000259" key="4">
    <source>
        <dbReference type="Pfam" id="PF01648"/>
    </source>
</evidence>
<dbReference type="GO" id="GO:0000287">
    <property type="term" value="F:magnesium ion binding"/>
    <property type="evidence" value="ECO:0007669"/>
    <property type="project" value="InterPro"/>
</dbReference>
<dbReference type="AlphaFoldDB" id="A0A918V2W6"/>
<reference evidence="6" key="2">
    <citation type="submission" date="2020-09" db="EMBL/GenBank/DDBJ databases">
        <authorList>
            <person name="Sun Q."/>
            <person name="Ohkuma M."/>
        </authorList>
    </citation>
    <scope>NUCLEOTIDE SEQUENCE</scope>
    <source>
        <strain evidence="6">JCM 4988</strain>
    </source>
</reference>
<keyword evidence="3" id="KW-0479">Metal-binding</keyword>
<dbReference type="Proteomes" id="UP000630936">
    <property type="component" value="Unassembled WGS sequence"/>
</dbReference>
<feature type="binding site" evidence="2">
    <location>
        <position position="39"/>
    </location>
    <ligand>
        <name>CoA</name>
        <dbReference type="ChEBI" id="CHEBI:57287"/>
    </ligand>
</feature>
<dbReference type="RefSeq" id="WP_190127085.1">
    <property type="nucleotide sequence ID" value="NZ_BMWG01000043.1"/>
</dbReference>
<dbReference type="PRINTS" id="PR01399">
    <property type="entry name" value="ENTSNTHTASED"/>
</dbReference>
<dbReference type="GO" id="GO:0009366">
    <property type="term" value="C:enterobactin synthetase complex"/>
    <property type="evidence" value="ECO:0007669"/>
    <property type="project" value="InterPro"/>
</dbReference>